<name>A0ABU6T139_9FABA</name>
<keyword evidence="3" id="KW-0809">Transit peptide</keyword>
<evidence type="ECO:0000313" key="6">
    <source>
        <dbReference type="EMBL" id="MED6142085.1"/>
    </source>
</evidence>
<feature type="non-terminal residue" evidence="6">
    <location>
        <position position="95"/>
    </location>
</feature>
<organism evidence="6 7">
    <name type="scientific">Stylosanthes scabra</name>
    <dbReference type="NCBI Taxonomy" id="79078"/>
    <lineage>
        <taxon>Eukaryota</taxon>
        <taxon>Viridiplantae</taxon>
        <taxon>Streptophyta</taxon>
        <taxon>Embryophyta</taxon>
        <taxon>Tracheophyta</taxon>
        <taxon>Spermatophyta</taxon>
        <taxon>Magnoliopsida</taxon>
        <taxon>eudicotyledons</taxon>
        <taxon>Gunneridae</taxon>
        <taxon>Pentapetalae</taxon>
        <taxon>rosids</taxon>
        <taxon>fabids</taxon>
        <taxon>Fabales</taxon>
        <taxon>Fabaceae</taxon>
        <taxon>Papilionoideae</taxon>
        <taxon>50 kb inversion clade</taxon>
        <taxon>dalbergioids sensu lato</taxon>
        <taxon>Dalbergieae</taxon>
        <taxon>Pterocarpus clade</taxon>
        <taxon>Stylosanthes</taxon>
    </lineage>
</organism>
<protein>
    <submittedName>
        <fullName evidence="6">Uncharacterized protein</fullName>
    </submittedName>
</protein>
<dbReference type="PANTHER" id="PTHR31846">
    <property type="entry name" value="CRS1 / YHBY (CRM) DOMAIN-CONTAINING PROTEIN"/>
    <property type="match status" value="1"/>
</dbReference>
<evidence type="ECO:0000256" key="5">
    <source>
        <dbReference type="ARBA" id="ARBA00023274"/>
    </source>
</evidence>
<evidence type="ECO:0000256" key="2">
    <source>
        <dbReference type="ARBA" id="ARBA00022737"/>
    </source>
</evidence>
<dbReference type="EMBL" id="JASCZI010066413">
    <property type="protein sequence ID" value="MED6142085.1"/>
    <property type="molecule type" value="Genomic_DNA"/>
</dbReference>
<keyword evidence="2" id="KW-0677">Repeat</keyword>
<keyword evidence="1" id="KW-0507">mRNA processing</keyword>
<accession>A0ABU6T139</accession>
<comment type="caution">
    <text evidence="6">The sequence shown here is derived from an EMBL/GenBank/DDBJ whole genome shotgun (WGS) entry which is preliminary data.</text>
</comment>
<reference evidence="6 7" key="1">
    <citation type="journal article" date="2023" name="Plants (Basel)">
        <title>Bridging the Gap: Combining Genomics and Transcriptomics Approaches to Understand Stylosanthes scabra, an Orphan Legume from the Brazilian Caatinga.</title>
        <authorList>
            <person name="Ferreira-Neto J.R.C."/>
            <person name="da Silva M.D."/>
            <person name="Binneck E."/>
            <person name="de Melo N.F."/>
            <person name="da Silva R.H."/>
            <person name="de Melo A.L.T.M."/>
            <person name="Pandolfi V."/>
            <person name="Bustamante F.O."/>
            <person name="Brasileiro-Vidal A.C."/>
            <person name="Benko-Iseppon A.M."/>
        </authorList>
    </citation>
    <scope>NUCLEOTIDE SEQUENCE [LARGE SCALE GENOMIC DNA]</scope>
    <source>
        <tissue evidence="6">Leaves</tissue>
    </source>
</reference>
<keyword evidence="7" id="KW-1185">Reference proteome</keyword>
<evidence type="ECO:0000256" key="1">
    <source>
        <dbReference type="ARBA" id="ARBA00022664"/>
    </source>
</evidence>
<evidence type="ECO:0000313" key="7">
    <source>
        <dbReference type="Proteomes" id="UP001341840"/>
    </source>
</evidence>
<dbReference type="PANTHER" id="PTHR31846:SF20">
    <property type="entry name" value="CRM-DOMAIN CONTAINING FACTOR CFM2, CHLOROPLASTIC"/>
    <property type="match status" value="1"/>
</dbReference>
<gene>
    <name evidence="6" type="ORF">PIB30_110060</name>
</gene>
<proteinExistence type="predicted"/>
<dbReference type="Proteomes" id="UP001341840">
    <property type="component" value="Unassembled WGS sequence"/>
</dbReference>
<keyword evidence="5" id="KW-0687">Ribonucleoprotein</keyword>
<dbReference type="InterPro" id="IPR045278">
    <property type="entry name" value="CRS1/CFM2/CFM3"/>
</dbReference>
<evidence type="ECO:0000256" key="3">
    <source>
        <dbReference type="ARBA" id="ARBA00022946"/>
    </source>
</evidence>
<evidence type="ECO:0000256" key="4">
    <source>
        <dbReference type="ARBA" id="ARBA00023187"/>
    </source>
</evidence>
<keyword evidence="4" id="KW-0508">mRNA splicing</keyword>
<sequence>MLPIDADLLPIDADLLHAVILGYKKPSRLLPYGVKPKLTDDEMTTLRRLGKPLPCHLHWSHASSSATVSVNITRQRVADGNGLRSQRELRFKISE</sequence>